<dbReference type="Gene3D" id="3.40.50.150">
    <property type="entry name" value="Vaccinia Virus protein VP39"/>
    <property type="match status" value="1"/>
</dbReference>
<dbReference type="Proteomes" id="UP000182938">
    <property type="component" value="Chromosome"/>
</dbReference>
<keyword evidence="3" id="KW-1185">Reference proteome</keyword>
<dbReference type="PANTHER" id="PTHR18895:SF74">
    <property type="entry name" value="MTRF1L RELEASE FACTOR GLUTAMINE METHYLTRANSFERASE"/>
    <property type="match status" value="1"/>
</dbReference>
<evidence type="ECO:0000313" key="2">
    <source>
        <dbReference type="EMBL" id="APH01342.1"/>
    </source>
</evidence>
<dbReference type="EMBL" id="CP013290">
    <property type="protein sequence ID" value="APH01342.1"/>
    <property type="molecule type" value="Genomic_DNA"/>
</dbReference>
<organism evidence="2 3">
    <name type="scientific">Janibacter indicus</name>
    <dbReference type="NCBI Taxonomy" id="857417"/>
    <lineage>
        <taxon>Bacteria</taxon>
        <taxon>Bacillati</taxon>
        <taxon>Actinomycetota</taxon>
        <taxon>Actinomycetes</taxon>
        <taxon>Micrococcales</taxon>
        <taxon>Intrasporangiaceae</taxon>
        <taxon>Janibacter</taxon>
    </lineage>
</organism>
<dbReference type="SUPFAM" id="SSF53335">
    <property type="entry name" value="S-adenosyl-L-methionine-dependent methyltransferases"/>
    <property type="match status" value="1"/>
</dbReference>
<keyword evidence="2" id="KW-0808">Transferase</keyword>
<keyword evidence="2" id="KW-0489">Methyltransferase</keyword>
<dbReference type="InterPro" id="IPR029063">
    <property type="entry name" value="SAM-dependent_MTases_sf"/>
</dbReference>
<gene>
    <name evidence="2" type="ORF">ASJ30_07115</name>
</gene>
<dbReference type="InterPro" id="IPR050320">
    <property type="entry name" value="N5-glutamine_MTase"/>
</dbReference>
<dbReference type="RefSeq" id="WP_072624493.1">
    <property type="nucleotide sequence ID" value="NZ_CP013290.1"/>
</dbReference>
<dbReference type="InterPro" id="IPR002052">
    <property type="entry name" value="DNA_methylase_N6_adenine_CS"/>
</dbReference>
<dbReference type="PROSITE" id="PS00092">
    <property type="entry name" value="N6_MTASE"/>
    <property type="match status" value="1"/>
</dbReference>
<dbReference type="KEGG" id="jte:ASJ30_07115"/>
<feature type="domain" description="Methyltransferase small" evidence="1">
    <location>
        <begin position="188"/>
        <end position="310"/>
    </location>
</feature>
<accession>A0A1L3MGC0</accession>
<protein>
    <submittedName>
        <fullName evidence="2">Methylase</fullName>
    </submittedName>
</protein>
<sequence length="378" mass="41088">METIRWVERDRDHEAEWHSESGAPVPGRVVVADDTMTADAAMRLASRGTATLWRGDYHNARQLLKAMDRRIERRASPRQRGEVTFAGHRAERTQRATLMAHLVVELGPDRSLDLRRAPDVREACLAAYGPGSGPVVVALSELLGVIGAHQWQTKGVYVPALGASIHPAYGVFSPVRGEYIDLVANAPLAQPVPRTAFDLGTGTGVLAVVLAQRGVERVVATDINPRAVACARDNAQRLGVGDRVEAVEADLYPDGRADLVVCNPPWLPGEPTSDLEAGIYDPGSDMLRRFLSGLAEHLEPGGEGWLVISDLAEHLGLRAREELLGLIDDAGLEVVDRLETVPRHQRASDAKDSLHAARRAEVTSLWRLTVAQGRQSAR</sequence>
<dbReference type="GO" id="GO:0032259">
    <property type="term" value="P:methylation"/>
    <property type="evidence" value="ECO:0007669"/>
    <property type="project" value="UniProtKB-KW"/>
</dbReference>
<evidence type="ECO:0000259" key="1">
    <source>
        <dbReference type="Pfam" id="PF05175"/>
    </source>
</evidence>
<dbReference type="CDD" id="cd02440">
    <property type="entry name" value="AdoMet_MTases"/>
    <property type="match status" value="1"/>
</dbReference>
<reference evidence="2 3" key="1">
    <citation type="submission" date="2015-11" db="EMBL/GenBank/DDBJ databases">
        <authorList>
            <person name="Zhang Y."/>
            <person name="Guo Z."/>
        </authorList>
    </citation>
    <scope>NUCLEOTIDE SEQUENCE [LARGE SCALE GENOMIC DNA]</scope>
    <source>
        <strain evidence="2 3">YFY001</strain>
    </source>
</reference>
<dbReference type="Pfam" id="PF05175">
    <property type="entry name" value="MTS"/>
    <property type="match status" value="1"/>
</dbReference>
<name>A0A1L3MGC0_9MICO</name>
<dbReference type="InterPro" id="IPR007848">
    <property type="entry name" value="Small_mtfrase_dom"/>
</dbReference>
<dbReference type="PANTHER" id="PTHR18895">
    <property type="entry name" value="HEMK METHYLTRANSFERASE"/>
    <property type="match status" value="1"/>
</dbReference>
<dbReference type="AlphaFoldDB" id="A0A1L3MGC0"/>
<dbReference type="GO" id="GO:0036009">
    <property type="term" value="F:protein-glutamine N-methyltransferase activity"/>
    <property type="evidence" value="ECO:0007669"/>
    <property type="project" value="TreeGrafter"/>
</dbReference>
<proteinExistence type="predicted"/>
<evidence type="ECO:0000313" key="3">
    <source>
        <dbReference type="Proteomes" id="UP000182938"/>
    </source>
</evidence>
<dbReference type="GO" id="GO:0003676">
    <property type="term" value="F:nucleic acid binding"/>
    <property type="evidence" value="ECO:0007669"/>
    <property type="project" value="InterPro"/>
</dbReference>